<gene>
    <name evidence="1" type="ORF">BQ8794_490007</name>
</gene>
<dbReference type="Proteomes" id="UP000188388">
    <property type="component" value="Unassembled WGS sequence"/>
</dbReference>
<proteinExistence type="predicted"/>
<evidence type="ECO:0000313" key="1">
    <source>
        <dbReference type="EMBL" id="SIT57887.1"/>
    </source>
</evidence>
<dbReference type="AlphaFoldDB" id="A0A1R3VHJ2"/>
<sequence length="94" mass="10587">MRPFLDITKAPWGILTHFPNFMAFASLECLTRLRHDLPALSSDAAKASDADAGDVYRLDQCSRSARRHFFLQHAPYATWATASWPFCCLSISSH</sequence>
<name>A0A1R3VHJ2_9HYPH</name>
<reference evidence="2" key="1">
    <citation type="submission" date="2017-01" db="EMBL/GenBank/DDBJ databases">
        <authorList>
            <person name="Brunel B."/>
        </authorList>
    </citation>
    <scope>NUCLEOTIDE SEQUENCE [LARGE SCALE GENOMIC DNA]</scope>
</reference>
<protein>
    <submittedName>
        <fullName evidence="1">Uncharacterized protein</fullName>
    </submittedName>
</protein>
<dbReference type="STRING" id="1631249.BQ8794_490007"/>
<evidence type="ECO:0000313" key="2">
    <source>
        <dbReference type="Proteomes" id="UP000188388"/>
    </source>
</evidence>
<organism evidence="1 2">
    <name type="scientific">Mesorhizobium prunaredense</name>
    <dbReference type="NCBI Taxonomy" id="1631249"/>
    <lineage>
        <taxon>Bacteria</taxon>
        <taxon>Pseudomonadati</taxon>
        <taxon>Pseudomonadota</taxon>
        <taxon>Alphaproteobacteria</taxon>
        <taxon>Hyphomicrobiales</taxon>
        <taxon>Phyllobacteriaceae</taxon>
        <taxon>Mesorhizobium</taxon>
    </lineage>
</organism>
<accession>A0A1R3VHJ2</accession>
<dbReference type="EMBL" id="FTPD01000044">
    <property type="protein sequence ID" value="SIT57887.1"/>
    <property type="molecule type" value="Genomic_DNA"/>
</dbReference>
<keyword evidence="2" id="KW-1185">Reference proteome</keyword>